<dbReference type="AlphaFoldDB" id="A0A919SMC9"/>
<dbReference type="CDD" id="cd03255">
    <property type="entry name" value="ABC_MJ0796_LolCDE_FtsE"/>
    <property type="match status" value="1"/>
</dbReference>
<dbReference type="GO" id="GO:0005886">
    <property type="term" value="C:plasma membrane"/>
    <property type="evidence" value="ECO:0007669"/>
    <property type="project" value="TreeGrafter"/>
</dbReference>
<dbReference type="InterPro" id="IPR003593">
    <property type="entry name" value="AAA+_ATPase"/>
</dbReference>
<evidence type="ECO:0000256" key="3">
    <source>
        <dbReference type="ARBA" id="ARBA00022840"/>
    </source>
</evidence>
<dbReference type="GO" id="GO:0016887">
    <property type="term" value="F:ATP hydrolysis activity"/>
    <property type="evidence" value="ECO:0007669"/>
    <property type="project" value="InterPro"/>
</dbReference>
<organism evidence="5 6">
    <name type="scientific">Actinoplanes auranticolor</name>
    <dbReference type="NCBI Taxonomy" id="47988"/>
    <lineage>
        <taxon>Bacteria</taxon>
        <taxon>Bacillati</taxon>
        <taxon>Actinomycetota</taxon>
        <taxon>Actinomycetes</taxon>
        <taxon>Micromonosporales</taxon>
        <taxon>Micromonosporaceae</taxon>
        <taxon>Actinoplanes</taxon>
    </lineage>
</organism>
<name>A0A919SMC9_9ACTN</name>
<evidence type="ECO:0000313" key="6">
    <source>
        <dbReference type="Proteomes" id="UP000681340"/>
    </source>
</evidence>
<keyword evidence="3 5" id="KW-0067">ATP-binding</keyword>
<dbReference type="InterPro" id="IPR003439">
    <property type="entry name" value="ABC_transporter-like_ATP-bd"/>
</dbReference>
<evidence type="ECO:0000256" key="2">
    <source>
        <dbReference type="ARBA" id="ARBA00022741"/>
    </source>
</evidence>
<dbReference type="GO" id="GO:0005524">
    <property type="term" value="F:ATP binding"/>
    <property type="evidence" value="ECO:0007669"/>
    <property type="project" value="UniProtKB-KW"/>
</dbReference>
<proteinExistence type="predicted"/>
<keyword evidence="1" id="KW-0813">Transport</keyword>
<dbReference type="EMBL" id="BOQL01000044">
    <property type="protein sequence ID" value="GIM73323.1"/>
    <property type="molecule type" value="Genomic_DNA"/>
</dbReference>
<dbReference type="InterPro" id="IPR027417">
    <property type="entry name" value="P-loop_NTPase"/>
</dbReference>
<feature type="domain" description="ABC transporter" evidence="4">
    <location>
        <begin position="4"/>
        <end position="218"/>
    </location>
</feature>
<dbReference type="PROSITE" id="PS00211">
    <property type="entry name" value="ABC_TRANSPORTER_1"/>
    <property type="match status" value="1"/>
</dbReference>
<dbReference type="Gene3D" id="3.40.50.300">
    <property type="entry name" value="P-loop containing nucleotide triphosphate hydrolases"/>
    <property type="match status" value="1"/>
</dbReference>
<dbReference type="PANTHER" id="PTHR24220">
    <property type="entry name" value="IMPORT ATP-BINDING PROTEIN"/>
    <property type="match status" value="1"/>
</dbReference>
<dbReference type="FunFam" id="3.40.50.300:FF:000032">
    <property type="entry name" value="Export ABC transporter ATP-binding protein"/>
    <property type="match status" value="1"/>
</dbReference>
<dbReference type="GO" id="GO:0022857">
    <property type="term" value="F:transmembrane transporter activity"/>
    <property type="evidence" value="ECO:0007669"/>
    <property type="project" value="TreeGrafter"/>
</dbReference>
<keyword evidence="2" id="KW-0547">Nucleotide-binding</keyword>
<evidence type="ECO:0000259" key="4">
    <source>
        <dbReference type="PROSITE" id="PS50893"/>
    </source>
</evidence>
<dbReference type="PROSITE" id="PS50893">
    <property type="entry name" value="ABC_TRANSPORTER_2"/>
    <property type="match status" value="1"/>
</dbReference>
<sequence>MTVIELSGATKSYPGGVTALDGVDLSVEYGELAAVVGPSGSGKSTMLHLIGTLDRPSAGTVRIDGHDVSRLSDRQLSALRARRIGFVFQQFHLAPGRTAVANVADGLLYAGVPRKERERRAEAALHRVGLGARLGHRPHQLSGGERQRVAMARAVAGDPALLLADEPTGNLDSVAGAGVVELLRELHAAGTTVVVITHDRELAAGLPRQISMRDGRVS</sequence>
<dbReference type="InterPro" id="IPR017911">
    <property type="entry name" value="MacB-like_ATP-bd"/>
</dbReference>
<dbReference type="Proteomes" id="UP000681340">
    <property type="component" value="Unassembled WGS sequence"/>
</dbReference>
<gene>
    <name evidence="5" type="ORF">Aau02nite_55460</name>
</gene>
<evidence type="ECO:0000313" key="5">
    <source>
        <dbReference type="EMBL" id="GIM73323.1"/>
    </source>
</evidence>
<protein>
    <submittedName>
        <fullName evidence="5">Peptide ABC transporter ATP-binding protein</fullName>
    </submittedName>
</protein>
<dbReference type="PANTHER" id="PTHR24220:SF86">
    <property type="entry name" value="ABC TRANSPORTER ABCH.1"/>
    <property type="match status" value="1"/>
</dbReference>
<reference evidence="5" key="1">
    <citation type="submission" date="2021-03" db="EMBL/GenBank/DDBJ databases">
        <title>Whole genome shotgun sequence of Actinoplanes auranticolor NBRC 12245.</title>
        <authorList>
            <person name="Komaki H."/>
            <person name="Tamura T."/>
        </authorList>
    </citation>
    <scope>NUCLEOTIDE SEQUENCE</scope>
    <source>
        <strain evidence="5">NBRC 12245</strain>
    </source>
</reference>
<dbReference type="SUPFAM" id="SSF52540">
    <property type="entry name" value="P-loop containing nucleoside triphosphate hydrolases"/>
    <property type="match status" value="1"/>
</dbReference>
<dbReference type="GO" id="GO:0098796">
    <property type="term" value="C:membrane protein complex"/>
    <property type="evidence" value="ECO:0007669"/>
    <property type="project" value="UniProtKB-ARBA"/>
</dbReference>
<accession>A0A919SMC9</accession>
<evidence type="ECO:0000256" key="1">
    <source>
        <dbReference type="ARBA" id="ARBA00022448"/>
    </source>
</evidence>
<dbReference type="RefSeq" id="WP_212991480.1">
    <property type="nucleotide sequence ID" value="NZ_BAABEA010000054.1"/>
</dbReference>
<keyword evidence="6" id="KW-1185">Reference proteome</keyword>
<dbReference type="InterPro" id="IPR017871">
    <property type="entry name" value="ABC_transporter-like_CS"/>
</dbReference>
<dbReference type="SMART" id="SM00382">
    <property type="entry name" value="AAA"/>
    <property type="match status" value="1"/>
</dbReference>
<dbReference type="InterPro" id="IPR015854">
    <property type="entry name" value="ABC_transpr_LolD-like"/>
</dbReference>
<comment type="caution">
    <text evidence="5">The sequence shown here is derived from an EMBL/GenBank/DDBJ whole genome shotgun (WGS) entry which is preliminary data.</text>
</comment>
<dbReference type="Pfam" id="PF00005">
    <property type="entry name" value="ABC_tran"/>
    <property type="match status" value="1"/>
</dbReference>